<feature type="domain" description="Glutamate/phenylalanine/leucine/valine/L-tryptophan dehydrogenase C-terminal" evidence="10">
    <location>
        <begin position="221"/>
        <end position="461"/>
    </location>
</feature>
<evidence type="ECO:0000256" key="6">
    <source>
        <dbReference type="PIRSR" id="PIRSR000185-1"/>
    </source>
</evidence>
<evidence type="ECO:0000256" key="4">
    <source>
        <dbReference type="ARBA" id="ARBA00023002"/>
    </source>
</evidence>
<feature type="binding site" evidence="7">
    <location>
        <position position="395"/>
    </location>
    <ligand>
        <name>substrate</name>
    </ligand>
</feature>
<comment type="subunit">
    <text evidence="2">Homohexamer.</text>
</comment>
<evidence type="ECO:0000313" key="11">
    <source>
        <dbReference type="EMBL" id="EEC91333.1"/>
    </source>
</evidence>
<evidence type="ECO:0000256" key="7">
    <source>
        <dbReference type="PIRSR" id="PIRSR000185-2"/>
    </source>
</evidence>
<dbReference type="eggNOG" id="COG0334">
    <property type="taxonomic scope" value="Bacteria"/>
</dbReference>
<dbReference type="InterPro" id="IPR014362">
    <property type="entry name" value="Glu_DH"/>
</dbReference>
<dbReference type="HOGENOM" id="CLU_025763_2_1_9"/>
<dbReference type="InterPro" id="IPR006095">
    <property type="entry name" value="Glu/Leu/Phe/Val/Trp_DH"/>
</dbReference>
<dbReference type="SUPFAM" id="SSF53223">
    <property type="entry name" value="Aminoacid dehydrogenase-like, N-terminal domain"/>
    <property type="match status" value="1"/>
</dbReference>
<reference evidence="11 12" key="1">
    <citation type="submission" date="2008-11" db="EMBL/GenBank/DDBJ databases">
        <title>Draft genome sequence of Eubacterium biforme (DSM 3989).</title>
        <authorList>
            <person name="Sudarsanam P."/>
            <person name="Ley R."/>
            <person name="Guruge J."/>
            <person name="Turnbaugh P.J."/>
            <person name="Mahowald M."/>
            <person name="Liep D."/>
            <person name="Gordon J."/>
        </authorList>
    </citation>
    <scope>NUCLEOTIDE SEQUENCE [LARGE SCALE GENOMIC DNA]</scope>
    <source>
        <strain evidence="11 12">DSM 3989</strain>
    </source>
</reference>
<dbReference type="PROSITE" id="PS00074">
    <property type="entry name" value="GLFV_DEHYDROGENASE"/>
    <property type="match status" value="1"/>
</dbReference>
<dbReference type="CDD" id="cd05313">
    <property type="entry name" value="NAD_bind_2_Glu_DH"/>
    <property type="match status" value="1"/>
</dbReference>
<evidence type="ECO:0000259" key="10">
    <source>
        <dbReference type="SMART" id="SM00839"/>
    </source>
</evidence>
<dbReference type="NCBIfam" id="NF006929">
    <property type="entry name" value="PRK09414.1"/>
    <property type="match status" value="1"/>
</dbReference>
<keyword evidence="7" id="KW-0520">NAD</keyword>
<keyword evidence="4 5" id="KW-0560">Oxidoreductase</keyword>
<dbReference type="Pfam" id="PF00208">
    <property type="entry name" value="ELFV_dehydrog"/>
    <property type="match status" value="1"/>
</dbReference>
<dbReference type="InterPro" id="IPR006096">
    <property type="entry name" value="Glu/Leu/Phe/Val/Trp_DH_C"/>
</dbReference>
<dbReference type="AlphaFoldDB" id="B7C7D7"/>
<accession>B7C7D7</accession>
<dbReference type="Proteomes" id="UP000004315">
    <property type="component" value="Unassembled WGS sequence"/>
</dbReference>
<dbReference type="FunFam" id="1.10.285.10:FF:000001">
    <property type="entry name" value="Glutamate dehydrogenase"/>
    <property type="match status" value="1"/>
</dbReference>
<dbReference type="GO" id="GO:0005829">
    <property type="term" value="C:cytosol"/>
    <property type="evidence" value="ECO:0007669"/>
    <property type="project" value="TreeGrafter"/>
</dbReference>
<evidence type="ECO:0000256" key="1">
    <source>
        <dbReference type="ARBA" id="ARBA00006382"/>
    </source>
</evidence>
<gene>
    <name evidence="11" type="ORF">EUBIFOR_00084</name>
</gene>
<dbReference type="FunFam" id="3.40.50.10860:FF:000002">
    <property type="entry name" value="Glutamate dehydrogenase"/>
    <property type="match status" value="1"/>
</dbReference>
<dbReference type="FunFam" id="3.40.50.720:FF:000030">
    <property type="entry name" value="Glutamate dehydrogenase"/>
    <property type="match status" value="1"/>
</dbReference>
<dbReference type="GO" id="GO:0004354">
    <property type="term" value="F:glutamate dehydrogenase (NADP+) activity"/>
    <property type="evidence" value="ECO:0007669"/>
    <property type="project" value="TreeGrafter"/>
</dbReference>
<feature type="active site" description="Proton donor" evidence="6">
    <location>
        <position position="145"/>
    </location>
</feature>
<dbReference type="Gene3D" id="3.40.50.10860">
    <property type="entry name" value="Leucine Dehydrogenase, chain A, domain 1"/>
    <property type="match status" value="1"/>
</dbReference>
<dbReference type="PANTHER" id="PTHR43571:SF1">
    <property type="entry name" value="NADP-SPECIFIC GLUTAMATE DEHYDROGENASE 1-RELATED"/>
    <property type="match status" value="1"/>
</dbReference>
<dbReference type="InterPro" id="IPR050724">
    <property type="entry name" value="Glu_Leu_Phe_Val_DH"/>
</dbReference>
<feature type="site" description="Important for catalysis" evidence="8">
    <location>
        <position position="185"/>
    </location>
</feature>
<dbReference type="SMART" id="SM00839">
    <property type="entry name" value="ELFV_dehydrog"/>
    <property type="match status" value="1"/>
</dbReference>
<feature type="binding site" evidence="7">
    <location>
        <position position="130"/>
    </location>
    <ligand>
        <name>substrate</name>
    </ligand>
</feature>
<evidence type="ECO:0000256" key="5">
    <source>
        <dbReference type="PIRNR" id="PIRNR000185"/>
    </source>
</evidence>
<evidence type="ECO:0000256" key="8">
    <source>
        <dbReference type="PIRSR" id="PIRSR000185-3"/>
    </source>
</evidence>
<dbReference type="InterPro" id="IPR033922">
    <property type="entry name" value="NAD_bind_Glu_DH"/>
</dbReference>
<dbReference type="Pfam" id="PF02812">
    <property type="entry name" value="ELFV_dehydrog_N"/>
    <property type="match status" value="1"/>
</dbReference>
<feature type="binding site" evidence="7">
    <location>
        <position position="184"/>
    </location>
    <ligand>
        <name>substrate</name>
    </ligand>
</feature>
<keyword evidence="12" id="KW-1185">Reference proteome</keyword>
<dbReference type="EMBL" id="ABYT01000007">
    <property type="protein sequence ID" value="EEC91333.1"/>
    <property type="molecule type" value="Genomic_DNA"/>
</dbReference>
<dbReference type="GO" id="GO:0006537">
    <property type="term" value="P:glutamate biosynthetic process"/>
    <property type="evidence" value="ECO:0007669"/>
    <property type="project" value="UniProtKB-ARBA"/>
</dbReference>
<comment type="caution">
    <text evidence="11">The sequence shown here is derived from an EMBL/GenBank/DDBJ whole genome shotgun (WGS) entry which is preliminary data.</text>
</comment>
<dbReference type="PANTHER" id="PTHR43571">
    <property type="entry name" value="NADP-SPECIFIC GLUTAMATE DEHYDROGENASE 1-RELATED"/>
    <property type="match status" value="1"/>
</dbReference>
<organism evidence="11 12">
    <name type="scientific">Holdemanella biformis DSM 3989</name>
    <dbReference type="NCBI Taxonomy" id="518637"/>
    <lineage>
        <taxon>Bacteria</taxon>
        <taxon>Bacillati</taxon>
        <taxon>Bacillota</taxon>
        <taxon>Erysipelotrichia</taxon>
        <taxon>Erysipelotrichales</taxon>
        <taxon>Erysipelotrichaceae</taxon>
        <taxon>Holdemanella</taxon>
    </lineage>
</organism>
<evidence type="ECO:0000256" key="3">
    <source>
        <dbReference type="ARBA" id="ARBA00012896"/>
    </source>
</evidence>
<evidence type="ECO:0000256" key="9">
    <source>
        <dbReference type="RuleBase" id="RU004417"/>
    </source>
</evidence>
<dbReference type="InterPro" id="IPR046346">
    <property type="entry name" value="Aminoacid_DH-like_N_sf"/>
</dbReference>
<feature type="binding site" evidence="7">
    <location>
        <position position="259"/>
    </location>
    <ligand>
        <name>NAD(+)</name>
        <dbReference type="ChEBI" id="CHEBI:57540"/>
    </ligand>
</feature>
<dbReference type="InterPro" id="IPR033524">
    <property type="entry name" value="Glu/Leu/Phe/Val_DH_AS"/>
</dbReference>
<evidence type="ECO:0000256" key="2">
    <source>
        <dbReference type="ARBA" id="ARBA00011643"/>
    </source>
</evidence>
<dbReference type="InterPro" id="IPR036291">
    <property type="entry name" value="NAD(P)-bd_dom_sf"/>
</dbReference>
<feature type="binding site" evidence="7">
    <location>
        <position position="133"/>
    </location>
    <ligand>
        <name>substrate</name>
    </ligand>
</feature>
<sequence>MKHFQFLCYNHHVLNKGGLKMKDLEQLYETVKKRNPNDKEFLQAVEEVFESLNIIADVHPEELDDDVLERLVEPERQIIFRVPWVDDNGKTQVNRGYRVEFNSAIGPYKGGLRFHPSVNISIIKFLGFEQVLKNSLTTLPMGGGKGGSDFDPKGKSDREVMRFCQSFMSELYRHIGPNTDVPAGDIGVGGREVGYLFGQYKRLKNEYSGVLTGKGLTFGGSLIRTEATGYGLCYFTQALLKDNGTSFEGKTVTISGSGNVAIYACEKATQLGAKVVTMSDSNGFVYDPEGIDLDLVKDIKEVRRGRIKEYVEKRPNATYTPNARPWTVACDIALPCATQNELDLEDAKALVANKVFAVCEGANMPTTPEAIHYLLKNGVFYAPGKASNAGGVACSGLEMSQNAQHLSWTAEEVDQKLENIMVNIFETCRDTAKEYGHEKEYVVGANIAGFLKVAKAMKAQGTV</sequence>
<protein>
    <recommendedName>
        <fullName evidence="3 5">Glutamate dehydrogenase</fullName>
    </recommendedName>
</protein>
<keyword evidence="7" id="KW-0547">Nucleotide-binding</keyword>
<proteinExistence type="inferred from homology"/>
<dbReference type="STRING" id="518637.EUBIFOR_00084"/>
<dbReference type="PIRSF" id="PIRSF000185">
    <property type="entry name" value="Glu_DH"/>
    <property type="match status" value="1"/>
</dbReference>
<dbReference type="GO" id="GO:0000166">
    <property type="term" value="F:nucleotide binding"/>
    <property type="evidence" value="ECO:0007669"/>
    <property type="project" value="UniProtKB-KW"/>
</dbReference>
<feature type="binding site" evidence="7">
    <location>
        <position position="228"/>
    </location>
    <ligand>
        <name>NAD(+)</name>
        <dbReference type="ChEBI" id="CHEBI:57540"/>
    </ligand>
</feature>
<dbReference type="PRINTS" id="PR00082">
    <property type="entry name" value="GLFDHDRGNASE"/>
</dbReference>
<evidence type="ECO:0000313" key="12">
    <source>
        <dbReference type="Proteomes" id="UP000004315"/>
    </source>
</evidence>
<dbReference type="InterPro" id="IPR006097">
    <property type="entry name" value="Glu/Leu/Phe/Val/Trp_DH_dimer"/>
</dbReference>
<feature type="binding site" evidence="7">
    <location>
        <position position="109"/>
    </location>
    <ligand>
        <name>substrate</name>
    </ligand>
</feature>
<dbReference type="Gene3D" id="1.10.285.10">
    <property type="entry name" value="Glutamate Dehydrogenase, chain A, domain 3"/>
    <property type="match status" value="2"/>
</dbReference>
<name>B7C7D7_9FIRM</name>
<dbReference type="Gene3D" id="3.40.50.720">
    <property type="entry name" value="NAD(P)-binding Rossmann-like Domain"/>
    <property type="match status" value="1"/>
</dbReference>
<comment type="similarity">
    <text evidence="1 5 9">Belongs to the Glu/Leu/Phe/Val dehydrogenases family.</text>
</comment>
<dbReference type="SUPFAM" id="SSF51735">
    <property type="entry name" value="NAD(P)-binding Rossmann-fold domains"/>
    <property type="match status" value="1"/>
</dbReference>